<keyword evidence="6" id="KW-1185">Reference proteome</keyword>
<keyword evidence="1" id="KW-0805">Transcription regulation</keyword>
<dbReference type="PROSITE" id="PS00622">
    <property type="entry name" value="HTH_LUXR_1"/>
    <property type="match status" value="1"/>
</dbReference>
<gene>
    <name evidence="5" type="ORF">GGQ55_004863</name>
</gene>
<protein>
    <submittedName>
        <fullName evidence="5">DNA-binding CsgD family transcriptional regulator</fullName>
    </submittedName>
</protein>
<proteinExistence type="predicted"/>
<evidence type="ECO:0000313" key="6">
    <source>
        <dbReference type="Proteomes" id="UP000541969"/>
    </source>
</evidence>
<dbReference type="Gene3D" id="1.10.10.10">
    <property type="entry name" value="Winged helix-like DNA-binding domain superfamily/Winged helix DNA-binding domain"/>
    <property type="match status" value="1"/>
</dbReference>
<dbReference type="InterPro" id="IPR011990">
    <property type="entry name" value="TPR-like_helical_dom_sf"/>
</dbReference>
<feature type="domain" description="HTH luxR-type" evidence="4">
    <location>
        <begin position="479"/>
        <end position="544"/>
    </location>
</feature>
<dbReference type="SMART" id="SM00421">
    <property type="entry name" value="HTH_LUXR"/>
    <property type="match status" value="1"/>
</dbReference>
<dbReference type="InterPro" id="IPR036388">
    <property type="entry name" value="WH-like_DNA-bd_sf"/>
</dbReference>
<dbReference type="Gene3D" id="1.25.40.10">
    <property type="entry name" value="Tetratricopeptide repeat domain"/>
    <property type="match status" value="2"/>
</dbReference>
<dbReference type="PANTHER" id="PTHR44688">
    <property type="entry name" value="DNA-BINDING TRANSCRIPTIONAL ACTIVATOR DEVR_DOSR"/>
    <property type="match status" value="1"/>
</dbReference>
<evidence type="ECO:0000256" key="3">
    <source>
        <dbReference type="ARBA" id="ARBA00023163"/>
    </source>
</evidence>
<dbReference type="EMBL" id="JACBZT010000001">
    <property type="protein sequence ID" value="NYJ08585.1"/>
    <property type="molecule type" value="Genomic_DNA"/>
</dbReference>
<dbReference type="PROSITE" id="PS50043">
    <property type="entry name" value="HTH_LUXR_2"/>
    <property type="match status" value="1"/>
</dbReference>
<dbReference type="GO" id="GO:0006355">
    <property type="term" value="P:regulation of DNA-templated transcription"/>
    <property type="evidence" value="ECO:0007669"/>
    <property type="project" value="InterPro"/>
</dbReference>
<dbReference type="PRINTS" id="PR00038">
    <property type="entry name" value="HTHLUXR"/>
</dbReference>
<keyword evidence="3" id="KW-0804">Transcription</keyword>
<evidence type="ECO:0000313" key="5">
    <source>
        <dbReference type="EMBL" id="NYJ08585.1"/>
    </source>
</evidence>
<name>A0A853CKY0_9ACTN</name>
<keyword evidence="2 5" id="KW-0238">DNA-binding</keyword>
<evidence type="ECO:0000256" key="2">
    <source>
        <dbReference type="ARBA" id="ARBA00023125"/>
    </source>
</evidence>
<sequence length="548" mass="58169">MEVPARDAIERSRAALRAGDAATARELLGGIVEPDGEVWELLGSAAYLELDFARTAEHWERACTAYRRSGGHAGAVRAARMLCFVHMMVLGHPSVAQGWLGRAQTLLSGVPDSREAGWVALNVGMFDGDRARKEEGLRRALEVARTVGDADLEFAALGYLGASLVHADRMDEGMALLDEALAAVTGGDVDDFFVLEEIFCQLFAACEHACDVRRAEEWIAVGEEVARRRNLPAVSAFCRTHYGGVLTTAGRWTEAEEALTAAVGLWGLSRRSALRMGALARLAELRVRQGRVDEAAQLLAELDLGRAGEAARPLAAVHLVRGEPDLAADVLERALAEGDAEGAAAAPLWALLVDVHLAAGRVEAAADAAERVARCAERVPRPHLTALAALARGQLCVAEGTDPSVCLREALTGFAAAGMPMELARARLALARAVHAERPAVARAEARAALEAFQRLPAARDADAAAAFLRELGVRAPVARRTEGVLTAREEEVLGLLGAGLTNPEIAARLFISRKTVEHHVANVLAKLALRSRAEAAGYAARTGSAAR</sequence>
<dbReference type="Proteomes" id="UP000541969">
    <property type="component" value="Unassembled WGS sequence"/>
</dbReference>
<comment type="caution">
    <text evidence="5">The sequence shown here is derived from an EMBL/GenBank/DDBJ whole genome shotgun (WGS) entry which is preliminary data.</text>
</comment>
<dbReference type="InterPro" id="IPR000792">
    <property type="entry name" value="Tscrpt_reg_LuxR_C"/>
</dbReference>
<reference evidence="5 6" key="1">
    <citation type="submission" date="2020-07" db="EMBL/GenBank/DDBJ databases">
        <title>Sequencing the genomes of 1000 actinobacteria strains.</title>
        <authorList>
            <person name="Klenk H.-P."/>
        </authorList>
    </citation>
    <scope>NUCLEOTIDE SEQUENCE [LARGE SCALE GENOMIC DNA]</scope>
    <source>
        <strain evidence="5 6">DSM 104001</strain>
    </source>
</reference>
<dbReference type="InterPro" id="IPR016032">
    <property type="entry name" value="Sig_transdc_resp-reg_C-effctor"/>
</dbReference>
<dbReference type="AlphaFoldDB" id="A0A853CKY0"/>
<dbReference type="CDD" id="cd06170">
    <property type="entry name" value="LuxR_C_like"/>
    <property type="match status" value="1"/>
</dbReference>
<accession>A0A853CKY0</accession>
<dbReference type="SUPFAM" id="SSF46894">
    <property type="entry name" value="C-terminal effector domain of the bipartite response regulators"/>
    <property type="match status" value="1"/>
</dbReference>
<dbReference type="RefSeq" id="WP_179721285.1">
    <property type="nucleotide sequence ID" value="NZ_JACBZT010000001.1"/>
</dbReference>
<dbReference type="SUPFAM" id="SSF48452">
    <property type="entry name" value="TPR-like"/>
    <property type="match status" value="1"/>
</dbReference>
<dbReference type="Pfam" id="PF00196">
    <property type="entry name" value="GerE"/>
    <property type="match status" value="1"/>
</dbReference>
<organism evidence="5 6">
    <name type="scientific">Petropleomorpha daqingensis</name>
    <dbReference type="NCBI Taxonomy" id="2026353"/>
    <lineage>
        <taxon>Bacteria</taxon>
        <taxon>Bacillati</taxon>
        <taxon>Actinomycetota</taxon>
        <taxon>Actinomycetes</taxon>
        <taxon>Geodermatophilales</taxon>
        <taxon>Geodermatophilaceae</taxon>
        <taxon>Petropleomorpha</taxon>
    </lineage>
</organism>
<evidence type="ECO:0000259" key="4">
    <source>
        <dbReference type="PROSITE" id="PS50043"/>
    </source>
</evidence>
<dbReference type="GO" id="GO:0003677">
    <property type="term" value="F:DNA binding"/>
    <property type="evidence" value="ECO:0007669"/>
    <property type="project" value="UniProtKB-KW"/>
</dbReference>
<dbReference type="PANTHER" id="PTHR44688:SF16">
    <property type="entry name" value="DNA-BINDING TRANSCRIPTIONAL ACTIVATOR DEVR_DOSR"/>
    <property type="match status" value="1"/>
</dbReference>
<evidence type="ECO:0000256" key="1">
    <source>
        <dbReference type="ARBA" id="ARBA00023015"/>
    </source>
</evidence>